<evidence type="ECO:0008006" key="4">
    <source>
        <dbReference type="Google" id="ProtNLM"/>
    </source>
</evidence>
<name>A0ABR7X2A5_9SPHI</name>
<evidence type="ECO:0000313" key="2">
    <source>
        <dbReference type="EMBL" id="MBD1384708.1"/>
    </source>
</evidence>
<accession>A0ABR7X2A5</accession>
<dbReference type="EMBL" id="JACWMW010000001">
    <property type="protein sequence ID" value="MBD1384708.1"/>
    <property type="molecule type" value="Genomic_DNA"/>
</dbReference>
<proteinExistence type="predicted"/>
<evidence type="ECO:0000256" key="1">
    <source>
        <dbReference type="SAM" id="SignalP"/>
    </source>
</evidence>
<dbReference type="Proteomes" id="UP000618754">
    <property type="component" value="Unassembled WGS sequence"/>
</dbReference>
<comment type="caution">
    <text evidence="2">The sequence shown here is derived from an EMBL/GenBank/DDBJ whole genome shotgun (WGS) entry which is preliminary data.</text>
</comment>
<feature type="signal peptide" evidence="1">
    <location>
        <begin position="1"/>
        <end position="19"/>
    </location>
</feature>
<protein>
    <recommendedName>
        <fullName evidence="4">S9 family peptidase</fullName>
    </recommendedName>
</protein>
<dbReference type="RefSeq" id="WP_191174564.1">
    <property type="nucleotide sequence ID" value="NZ_JACWMW010000001.1"/>
</dbReference>
<gene>
    <name evidence="2" type="ORF">IDJ75_05410</name>
</gene>
<keyword evidence="1" id="KW-0732">Signal</keyword>
<sequence>MRTISLFILSLLIGIAAYSQNTPSTKSEADEIEPYDYPTKLTGGYNILFKADDSTQYLYLTRGNKKIAELASDVRGGLYKSLGYVGADFKEYFVFVHSYGSGNPHEIELIKKTTGKNILKTDAWWIDVVKKKEALLYSEQDVPTTKDKMILYSVSTGKKRLLSFPNDVFNEPMILYRIKIKKLTDRYLIIEYDTNGRHKTKKYVLY</sequence>
<reference evidence="2 3" key="1">
    <citation type="submission" date="2020-09" db="EMBL/GenBank/DDBJ databases">
        <title>Novel species of Mucilaginibacter isolated from a glacier on the Tibetan Plateau.</title>
        <authorList>
            <person name="Liu Q."/>
            <person name="Xin Y.-H."/>
        </authorList>
    </citation>
    <scope>NUCLEOTIDE SEQUENCE [LARGE SCALE GENOMIC DNA]</scope>
    <source>
        <strain evidence="2 3">CGMCC 1.13878</strain>
    </source>
</reference>
<evidence type="ECO:0000313" key="3">
    <source>
        <dbReference type="Proteomes" id="UP000618754"/>
    </source>
</evidence>
<feature type="chain" id="PRO_5047249073" description="S9 family peptidase" evidence="1">
    <location>
        <begin position="20"/>
        <end position="206"/>
    </location>
</feature>
<organism evidence="2 3">
    <name type="scientific">Mucilaginibacter rigui</name>
    <dbReference type="NCBI Taxonomy" id="534635"/>
    <lineage>
        <taxon>Bacteria</taxon>
        <taxon>Pseudomonadati</taxon>
        <taxon>Bacteroidota</taxon>
        <taxon>Sphingobacteriia</taxon>
        <taxon>Sphingobacteriales</taxon>
        <taxon>Sphingobacteriaceae</taxon>
        <taxon>Mucilaginibacter</taxon>
    </lineage>
</organism>
<keyword evidence="3" id="KW-1185">Reference proteome</keyword>